<accession>A0A444JBK6</accession>
<evidence type="ECO:0000259" key="1">
    <source>
        <dbReference type="Pfam" id="PF05685"/>
    </source>
</evidence>
<feature type="domain" description="Putative restriction endonuclease" evidence="1">
    <location>
        <begin position="1"/>
        <end position="159"/>
    </location>
</feature>
<dbReference type="InterPro" id="IPR011335">
    <property type="entry name" value="Restrct_endonuc-II-like"/>
</dbReference>
<gene>
    <name evidence="2" type="ORF">VU01_13141</name>
</gene>
<keyword evidence="2" id="KW-0255">Endonuclease</keyword>
<keyword evidence="3" id="KW-1185">Reference proteome</keyword>
<dbReference type="Proteomes" id="UP000288892">
    <property type="component" value="Unassembled WGS sequence"/>
</dbReference>
<comment type="caution">
    <text evidence="2">The sequence shown here is derived from an EMBL/GenBank/DDBJ whole genome shotgun (WGS) entry which is preliminary data.</text>
</comment>
<dbReference type="PANTHER" id="PTHR36558">
    <property type="entry name" value="GLR1098 PROTEIN"/>
    <property type="match status" value="1"/>
</dbReference>
<dbReference type="GO" id="GO:0004519">
    <property type="term" value="F:endonuclease activity"/>
    <property type="evidence" value="ECO:0007669"/>
    <property type="project" value="UniProtKB-KW"/>
</dbReference>
<dbReference type="PANTHER" id="PTHR36558:SF1">
    <property type="entry name" value="RESTRICTION ENDONUCLEASE DOMAIN-CONTAINING PROTEIN-RELATED"/>
    <property type="match status" value="1"/>
</dbReference>
<dbReference type="CDD" id="cd06260">
    <property type="entry name" value="DUF820-like"/>
    <property type="match status" value="1"/>
</dbReference>
<dbReference type="InterPro" id="IPR008538">
    <property type="entry name" value="Uma2"/>
</dbReference>
<dbReference type="InterPro" id="IPR012296">
    <property type="entry name" value="Nuclease_put_TT1808"/>
</dbReference>
<dbReference type="AlphaFoldDB" id="A0A444JBK6"/>
<name>A0A444JBK6_9BACT</name>
<organism evidence="2 3">
    <name type="scientific">Candidatus Electrothrix marina</name>
    <dbReference type="NCBI Taxonomy" id="1859130"/>
    <lineage>
        <taxon>Bacteria</taxon>
        <taxon>Pseudomonadati</taxon>
        <taxon>Thermodesulfobacteriota</taxon>
        <taxon>Desulfobulbia</taxon>
        <taxon>Desulfobulbales</taxon>
        <taxon>Desulfobulbaceae</taxon>
        <taxon>Candidatus Electrothrix</taxon>
    </lineage>
</organism>
<evidence type="ECO:0000313" key="2">
    <source>
        <dbReference type="EMBL" id="RWX50468.1"/>
    </source>
</evidence>
<evidence type="ECO:0000313" key="3">
    <source>
        <dbReference type="Proteomes" id="UP000288892"/>
    </source>
</evidence>
<feature type="non-terminal residue" evidence="2">
    <location>
        <position position="1"/>
    </location>
</feature>
<dbReference type="EMBL" id="MTKS01000314">
    <property type="protein sequence ID" value="RWX50468.1"/>
    <property type="molecule type" value="Genomic_DNA"/>
</dbReference>
<keyword evidence="2" id="KW-0378">Hydrolase</keyword>
<protein>
    <submittedName>
        <fullName evidence="2">Endonuclease, Uma2 family (Restriction endonuclease fold)</fullName>
    </submittedName>
</protein>
<reference evidence="2 3" key="1">
    <citation type="submission" date="2017-01" db="EMBL/GenBank/DDBJ databases">
        <title>The cable genome- insights into the physiology and evolution of filamentous bacteria capable of sulfide oxidation via long distance electron transfer.</title>
        <authorList>
            <person name="Schreiber L."/>
            <person name="Bjerg J.T."/>
            <person name="Boggild A."/>
            <person name="Van De Vossenberg J."/>
            <person name="Meysman F."/>
            <person name="Nielsen L.P."/>
            <person name="Schramm A."/>
            <person name="Kjeldsen K.U."/>
        </authorList>
    </citation>
    <scope>NUCLEOTIDE SEQUENCE [LARGE SCALE GENOMIC DNA]</scope>
    <source>
        <strain evidence="2">A5</strain>
    </source>
</reference>
<keyword evidence="2" id="KW-0540">Nuclease</keyword>
<dbReference type="Gene3D" id="3.90.1570.10">
    <property type="entry name" value="tt1808, chain A"/>
    <property type="match status" value="1"/>
</dbReference>
<sequence>GVPWNMSPAPGTTHQRMVRELAVALYAALADSPCELFLSPFDVRLPETTAEQAEDETVLTVVQPDVAIVCDADKIDAKGCLGPPDVMIEVLSPSSAYRDETDKLHLYEAQGVKEYWIVNPDGGYIMVYTLVDKKYGKPEYLWHDDILISKVIDGIALELAPLFARIQS</sequence>
<dbReference type="Pfam" id="PF05685">
    <property type="entry name" value="Uma2"/>
    <property type="match status" value="1"/>
</dbReference>
<dbReference type="SUPFAM" id="SSF52980">
    <property type="entry name" value="Restriction endonuclease-like"/>
    <property type="match status" value="1"/>
</dbReference>
<proteinExistence type="predicted"/>